<dbReference type="InterPro" id="IPR046674">
    <property type="entry name" value="DUF6544"/>
</dbReference>
<reference evidence="2 3" key="1">
    <citation type="journal article" date="2009" name="PLoS ONE">
        <title>Genome analysis of the anaerobic thermohalophilic bacterium Halothermothrix orenii.</title>
        <authorList>
            <person name="Mavromatis K."/>
            <person name="Ivanova N."/>
            <person name="Anderson I."/>
            <person name="Lykidis A."/>
            <person name="Hooper S.D."/>
            <person name="Sun H."/>
            <person name="Kunin V."/>
            <person name="Lapidus A."/>
            <person name="Hugenholtz P."/>
            <person name="Patel B."/>
            <person name="Kyrpides N.C."/>
        </authorList>
    </citation>
    <scope>NUCLEOTIDE SEQUENCE [LARGE SCALE GENOMIC DNA]</scope>
    <source>
        <strain evidence="3">H 168 / OCM 544 / DSM 9562</strain>
    </source>
</reference>
<dbReference type="HOGENOM" id="CLU_064054_1_0_9"/>
<evidence type="ECO:0000313" key="3">
    <source>
        <dbReference type="Proteomes" id="UP000000719"/>
    </source>
</evidence>
<protein>
    <submittedName>
        <fullName evidence="2">Uncharacterized protein</fullName>
    </submittedName>
</protein>
<organism evidence="2 3">
    <name type="scientific">Halothermothrix orenii (strain H 168 / OCM 544 / DSM 9562)</name>
    <dbReference type="NCBI Taxonomy" id="373903"/>
    <lineage>
        <taxon>Bacteria</taxon>
        <taxon>Bacillati</taxon>
        <taxon>Bacillota</taxon>
        <taxon>Clostridia</taxon>
        <taxon>Halanaerobiales</taxon>
        <taxon>Halothermotrichaceae</taxon>
        <taxon>Halothermothrix</taxon>
    </lineage>
</organism>
<proteinExistence type="predicted"/>
<name>B8CZQ1_HALOH</name>
<feature type="transmembrane region" description="Helical" evidence="1">
    <location>
        <begin position="6"/>
        <end position="29"/>
    </location>
</feature>
<gene>
    <name evidence="2" type="ordered locus">Hore_20060</name>
</gene>
<keyword evidence="1" id="KW-0472">Membrane</keyword>
<dbReference type="OrthoDB" id="9786534at2"/>
<sequence length="283" mass="32746">MQILILVFKIIVISLVIGLVVISLGNITFNKKIEEEVNQLFVDNYKSSWHINEHELKSLPEPVQKWLRYSGVNGSKKIYSVRLKQEGMIRTEKDQPWMSARAEQYFTVDKPGFVWKVKVRMAPFLYFNGRDRYYKGKGNMLIKLMALVPVVNAEGKEIDQGTLLRYLGEIVWFPQAALSNYIEWEEVDSNSARAIMSYGGLSASAIFNFNHKGEVISYTCKRYMSRAGGATLEDYLVLVEDYKDRGGFKIPTRAEAIWRLDTGDFSYYKFKVTDIEYNKLTIY</sequence>
<evidence type="ECO:0000313" key="2">
    <source>
        <dbReference type="EMBL" id="ACL70753.1"/>
    </source>
</evidence>
<dbReference type="RefSeq" id="WP_015923722.1">
    <property type="nucleotide sequence ID" value="NC_011899.1"/>
</dbReference>
<dbReference type="Pfam" id="PF20181">
    <property type="entry name" value="DUF6544"/>
    <property type="match status" value="1"/>
</dbReference>
<dbReference type="AlphaFoldDB" id="B8CZQ1"/>
<keyword evidence="1" id="KW-1133">Transmembrane helix</keyword>
<dbReference type="STRING" id="373903.Hore_20060"/>
<keyword evidence="1" id="KW-0812">Transmembrane</keyword>
<dbReference type="eggNOG" id="ENOG502ZA6T">
    <property type="taxonomic scope" value="Bacteria"/>
</dbReference>
<accession>B8CZQ1</accession>
<dbReference type="Proteomes" id="UP000000719">
    <property type="component" value="Chromosome"/>
</dbReference>
<dbReference type="KEGG" id="hor:Hore_20060"/>
<dbReference type="EMBL" id="CP001098">
    <property type="protein sequence ID" value="ACL70753.1"/>
    <property type="molecule type" value="Genomic_DNA"/>
</dbReference>
<keyword evidence="3" id="KW-1185">Reference proteome</keyword>
<evidence type="ECO:0000256" key="1">
    <source>
        <dbReference type="SAM" id="Phobius"/>
    </source>
</evidence>